<name>A0A7D7AG15_9CLOT</name>
<evidence type="ECO:0000313" key="3">
    <source>
        <dbReference type="EMBL" id="QLY81384.1"/>
    </source>
</evidence>
<dbReference type="AlphaFoldDB" id="A0A7D7AG15"/>
<proteinExistence type="predicted"/>
<feature type="region of interest" description="Disordered" evidence="1">
    <location>
        <begin position="115"/>
        <end position="164"/>
    </location>
</feature>
<feature type="signal peptide" evidence="2">
    <location>
        <begin position="1"/>
        <end position="24"/>
    </location>
</feature>
<dbReference type="Proteomes" id="UP000512286">
    <property type="component" value="Chromosome"/>
</dbReference>
<feature type="chain" id="PRO_5028335055" description="DUF2680 domain-containing protein" evidence="2">
    <location>
        <begin position="25"/>
        <end position="164"/>
    </location>
</feature>
<feature type="compositionally biased region" description="Low complexity" evidence="1">
    <location>
        <begin position="26"/>
        <end position="39"/>
    </location>
</feature>
<reference evidence="3 4" key="1">
    <citation type="submission" date="2020-07" db="EMBL/GenBank/DDBJ databases">
        <title>Electron transfer.</title>
        <authorList>
            <person name="Huang L."/>
            <person name="Liu X."/>
            <person name="Zhou S."/>
        </authorList>
    </citation>
    <scope>NUCLEOTIDE SEQUENCE [LARGE SCALE GENOMIC DNA]</scope>
    <source>
        <strain evidence="3 4">Lx1</strain>
    </source>
</reference>
<dbReference type="EMBL" id="CP059378">
    <property type="protein sequence ID" value="QLY81384.1"/>
    <property type="molecule type" value="Genomic_DNA"/>
</dbReference>
<feature type="compositionally biased region" description="Polar residues" evidence="1">
    <location>
        <begin position="130"/>
        <end position="139"/>
    </location>
</feature>
<evidence type="ECO:0000256" key="1">
    <source>
        <dbReference type="SAM" id="MobiDB-lite"/>
    </source>
</evidence>
<evidence type="ECO:0000256" key="2">
    <source>
        <dbReference type="SAM" id="SignalP"/>
    </source>
</evidence>
<dbReference type="KEGG" id="cint:HZF06_07325"/>
<keyword evidence="2" id="KW-0732">Signal</keyword>
<feature type="region of interest" description="Disordered" evidence="1">
    <location>
        <begin position="26"/>
        <end position="45"/>
    </location>
</feature>
<organism evidence="3 4">
    <name type="scientific">Clostridium intestinale</name>
    <dbReference type="NCBI Taxonomy" id="36845"/>
    <lineage>
        <taxon>Bacteria</taxon>
        <taxon>Bacillati</taxon>
        <taxon>Bacillota</taxon>
        <taxon>Clostridia</taxon>
        <taxon>Eubacteriales</taxon>
        <taxon>Clostridiaceae</taxon>
        <taxon>Clostridium</taxon>
    </lineage>
</organism>
<feature type="compositionally biased region" description="Basic and acidic residues" evidence="1">
    <location>
        <begin position="116"/>
        <end position="129"/>
    </location>
</feature>
<dbReference type="RefSeq" id="WP_181602971.1">
    <property type="nucleotide sequence ID" value="NZ_CP059378.1"/>
</dbReference>
<evidence type="ECO:0000313" key="4">
    <source>
        <dbReference type="Proteomes" id="UP000512286"/>
    </source>
</evidence>
<feature type="compositionally biased region" description="Gly residues" evidence="1">
    <location>
        <begin position="153"/>
        <end position="164"/>
    </location>
</feature>
<gene>
    <name evidence="3" type="ORF">HZF06_07325</name>
</gene>
<accession>A0A7D7AG15</accession>
<protein>
    <recommendedName>
        <fullName evidence="5">DUF2680 domain-containing protein</fullName>
    </recommendedName>
</protein>
<evidence type="ECO:0008006" key="5">
    <source>
        <dbReference type="Google" id="ProtNLM"/>
    </source>
</evidence>
<sequence length="164" mass="17348">MKIKNIILALSIVSVIGVGSTAYAATTNSPSENNPTTQTCSGSGLGRVTNLRGNDILRSLLNSKGVSQDEISSALNSGKTLHDLLNEKGVTDEEIKEYMVSEKTKAIDEAISSGKVTEEEGNQLKENIKENSANCTTPGEGNRKMMGTRTRGNGAGKGMGMNRL</sequence>